<dbReference type="InterPro" id="IPR013154">
    <property type="entry name" value="ADH-like_N"/>
</dbReference>
<protein>
    <recommendedName>
        <fullName evidence="5">Alcohol dehydrogenase-like N-terminal domain-containing protein</fullName>
    </recommendedName>
</protein>
<sequence length="88" mass="9496">MKAAVCREFGKPLVIEELELDSPGLREVRVHVSACAICHSDISYADGIWGGDLPAVYGHEAAGTVMETGSEAEIYKAGDRVILTLIRH</sequence>
<reference evidence="6" key="1">
    <citation type="submission" date="2018-05" db="EMBL/GenBank/DDBJ databases">
        <authorList>
            <person name="Lanie J.A."/>
            <person name="Ng W.-L."/>
            <person name="Kazmierczak K.M."/>
            <person name="Andrzejewski T.M."/>
            <person name="Davidsen T.M."/>
            <person name="Wayne K.J."/>
            <person name="Tettelin H."/>
            <person name="Glass J.I."/>
            <person name="Rusch D."/>
            <person name="Podicherti R."/>
            <person name="Tsui H.-C.T."/>
            <person name="Winkler M.E."/>
        </authorList>
    </citation>
    <scope>NUCLEOTIDE SEQUENCE</scope>
</reference>
<dbReference type="InterPro" id="IPR011032">
    <property type="entry name" value="GroES-like_sf"/>
</dbReference>
<feature type="non-terminal residue" evidence="6">
    <location>
        <position position="88"/>
    </location>
</feature>
<evidence type="ECO:0000256" key="1">
    <source>
        <dbReference type="ARBA" id="ARBA00001947"/>
    </source>
</evidence>
<name>A0A383BGE6_9ZZZZ</name>
<evidence type="ECO:0000313" key="6">
    <source>
        <dbReference type="EMBL" id="SVE19197.1"/>
    </source>
</evidence>
<dbReference type="PANTHER" id="PTHR42940">
    <property type="entry name" value="ALCOHOL DEHYDROGENASE 1-RELATED"/>
    <property type="match status" value="1"/>
</dbReference>
<dbReference type="Gene3D" id="3.90.180.10">
    <property type="entry name" value="Medium-chain alcohol dehydrogenases, catalytic domain"/>
    <property type="match status" value="1"/>
</dbReference>
<dbReference type="EMBL" id="UINC01200351">
    <property type="protein sequence ID" value="SVE19197.1"/>
    <property type="molecule type" value="Genomic_DNA"/>
</dbReference>
<evidence type="ECO:0000256" key="2">
    <source>
        <dbReference type="ARBA" id="ARBA00022723"/>
    </source>
</evidence>
<feature type="domain" description="Alcohol dehydrogenase-like N-terminal" evidence="5">
    <location>
        <begin position="26"/>
        <end position="82"/>
    </location>
</feature>
<organism evidence="6">
    <name type="scientific">marine metagenome</name>
    <dbReference type="NCBI Taxonomy" id="408172"/>
    <lineage>
        <taxon>unclassified sequences</taxon>
        <taxon>metagenomes</taxon>
        <taxon>ecological metagenomes</taxon>
    </lineage>
</organism>
<dbReference type="AlphaFoldDB" id="A0A383BGE6"/>
<proteinExistence type="predicted"/>
<dbReference type="SUPFAM" id="SSF50129">
    <property type="entry name" value="GroES-like"/>
    <property type="match status" value="1"/>
</dbReference>
<keyword evidence="3" id="KW-0862">Zinc</keyword>
<evidence type="ECO:0000259" key="5">
    <source>
        <dbReference type="Pfam" id="PF08240"/>
    </source>
</evidence>
<accession>A0A383BGE6</accession>
<keyword evidence="4" id="KW-0560">Oxidoreductase</keyword>
<evidence type="ECO:0000256" key="4">
    <source>
        <dbReference type="ARBA" id="ARBA00023002"/>
    </source>
</evidence>
<gene>
    <name evidence="6" type="ORF">METZ01_LOCUS472051</name>
</gene>
<dbReference type="GO" id="GO:0016491">
    <property type="term" value="F:oxidoreductase activity"/>
    <property type="evidence" value="ECO:0007669"/>
    <property type="project" value="UniProtKB-KW"/>
</dbReference>
<dbReference type="PROSITE" id="PS00059">
    <property type="entry name" value="ADH_ZINC"/>
    <property type="match status" value="1"/>
</dbReference>
<comment type="cofactor">
    <cofactor evidence="1">
        <name>Zn(2+)</name>
        <dbReference type="ChEBI" id="CHEBI:29105"/>
    </cofactor>
</comment>
<dbReference type="Pfam" id="PF08240">
    <property type="entry name" value="ADH_N"/>
    <property type="match status" value="1"/>
</dbReference>
<dbReference type="GO" id="GO:0008270">
    <property type="term" value="F:zinc ion binding"/>
    <property type="evidence" value="ECO:0007669"/>
    <property type="project" value="InterPro"/>
</dbReference>
<dbReference type="PANTHER" id="PTHR42940:SF8">
    <property type="entry name" value="VACUOLAR PROTEIN SORTING-ASSOCIATED PROTEIN 11"/>
    <property type="match status" value="1"/>
</dbReference>
<keyword evidence="2" id="KW-0479">Metal-binding</keyword>
<dbReference type="InterPro" id="IPR002328">
    <property type="entry name" value="ADH_Zn_CS"/>
</dbReference>
<evidence type="ECO:0000256" key="3">
    <source>
        <dbReference type="ARBA" id="ARBA00022833"/>
    </source>
</evidence>